<keyword evidence="4 7" id="KW-1133">Transmembrane helix</keyword>
<evidence type="ECO:0000256" key="7">
    <source>
        <dbReference type="SAM" id="Phobius"/>
    </source>
</evidence>
<sequence length="322" mass="32718">MRVPLSAAGVAWGFLGVLAFSFTVPLTRIAVEGMNPYFVGTARAVVAGVCAGALLLAVRAPLPCGRQWTGLAVVALGVVAGFPLLTSVALESVSASHAAVVIGLLPAATAVVAVVRGPERPSRIFWVASAAGAVAVAVFVSLGTGGLGSVGVADLLLAGAVIAAAFGYAEGAALSRQLGSWQTICWALVLALPAMSVLTALLPWPGPDAGGAQWASFAYLALVSMFLGFFAWYRSLAIGPVANVSQIQLVQPVLTITWASTLLHEPLTPGVLLGAAAVVACAALAVTARVRSATPSVGAPLMRARSRPRQSLQPSREALPKR</sequence>
<dbReference type="GO" id="GO:0016020">
    <property type="term" value="C:membrane"/>
    <property type="evidence" value="ECO:0007669"/>
    <property type="project" value="UniProtKB-SubCell"/>
</dbReference>
<dbReference type="SUPFAM" id="SSF103481">
    <property type="entry name" value="Multidrug resistance efflux transporter EmrE"/>
    <property type="match status" value="2"/>
</dbReference>
<evidence type="ECO:0000256" key="1">
    <source>
        <dbReference type="ARBA" id="ARBA00004141"/>
    </source>
</evidence>
<feature type="transmembrane region" description="Helical" evidence="7">
    <location>
        <begin position="96"/>
        <end position="115"/>
    </location>
</feature>
<dbReference type="Proteomes" id="UP000183263">
    <property type="component" value="Unassembled WGS sequence"/>
</dbReference>
<evidence type="ECO:0000259" key="8">
    <source>
        <dbReference type="Pfam" id="PF00892"/>
    </source>
</evidence>
<feature type="region of interest" description="Disordered" evidence="6">
    <location>
        <begin position="302"/>
        <end position="322"/>
    </location>
</feature>
<evidence type="ECO:0000256" key="6">
    <source>
        <dbReference type="SAM" id="MobiDB-lite"/>
    </source>
</evidence>
<evidence type="ECO:0000256" key="4">
    <source>
        <dbReference type="ARBA" id="ARBA00022989"/>
    </source>
</evidence>
<dbReference type="InterPro" id="IPR050638">
    <property type="entry name" value="AA-Vitamin_Transporters"/>
</dbReference>
<dbReference type="PANTHER" id="PTHR32322">
    <property type="entry name" value="INNER MEMBRANE TRANSPORTER"/>
    <property type="match status" value="1"/>
</dbReference>
<gene>
    <name evidence="9" type="ORF">SAMN05444695_105148</name>
</gene>
<feature type="transmembrane region" description="Helical" evidence="7">
    <location>
        <begin position="214"/>
        <end position="233"/>
    </location>
</feature>
<accession>A0A1G8I3P3</accession>
<dbReference type="Pfam" id="PF00892">
    <property type="entry name" value="EamA"/>
    <property type="match status" value="2"/>
</dbReference>
<comment type="similarity">
    <text evidence="2">Belongs to the EamA transporter family.</text>
</comment>
<keyword evidence="10" id="KW-1185">Reference proteome</keyword>
<protein>
    <submittedName>
        <fullName evidence="9">Permease of the drug/metabolite transporter (DMT) superfamily</fullName>
    </submittedName>
</protein>
<feature type="transmembrane region" description="Helical" evidence="7">
    <location>
        <begin position="124"/>
        <end position="144"/>
    </location>
</feature>
<feature type="transmembrane region" description="Helical" evidence="7">
    <location>
        <begin position="181"/>
        <end position="202"/>
    </location>
</feature>
<feature type="transmembrane region" description="Helical" evidence="7">
    <location>
        <begin position="150"/>
        <end position="169"/>
    </location>
</feature>
<evidence type="ECO:0000256" key="2">
    <source>
        <dbReference type="ARBA" id="ARBA00007362"/>
    </source>
</evidence>
<feature type="domain" description="EamA" evidence="8">
    <location>
        <begin position="153"/>
        <end position="286"/>
    </location>
</feature>
<dbReference type="PANTHER" id="PTHR32322:SF2">
    <property type="entry name" value="EAMA DOMAIN-CONTAINING PROTEIN"/>
    <property type="match status" value="1"/>
</dbReference>
<feature type="domain" description="EamA" evidence="8">
    <location>
        <begin position="8"/>
        <end position="139"/>
    </location>
</feature>
<dbReference type="AlphaFoldDB" id="A0A1G8I3P3"/>
<dbReference type="InterPro" id="IPR000620">
    <property type="entry name" value="EamA_dom"/>
</dbReference>
<keyword evidence="3 7" id="KW-0812">Transmembrane</keyword>
<dbReference type="EMBL" id="FNDN01000005">
    <property type="protein sequence ID" value="SDI13548.1"/>
    <property type="molecule type" value="Genomic_DNA"/>
</dbReference>
<feature type="transmembrane region" description="Helical" evidence="7">
    <location>
        <begin position="37"/>
        <end position="58"/>
    </location>
</feature>
<evidence type="ECO:0000313" key="9">
    <source>
        <dbReference type="EMBL" id="SDI13548.1"/>
    </source>
</evidence>
<organism evidence="9 10">
    <name type="scientific">Rhodococcus triatomae</name>
    <dbReference type="NCBI Taxonomy" id="300028"/>
    <lineage>
        <taxon>Bacteria</taxon>
        <taxon>Bacillati</taxon>
        <taxon>Actinomycetota</taxon>
        <taxon>Actinomycetes</taxon>
        <taxon>Mycobacteriales</taxon>
        <taxon>Nocardiaceae</taxon>
        <taxon>Rhodococcus</taxon>
    </lineage>
</organism>
<reference evidence="9" key="1">
    <citation type="submission" date="2016-10" db="EMBL/GenBank/DDBJ databases">
        <authorList>
            <person name="de Groot N.N."/>
        </authorList>
    </citation>
    <scope>NUCLEOTIDE SEQUENCE [LARGE SCALE GENOMIC DNA]</scope>
    <source>
        <strain evidence="9">DSM 44892</strain>
    </source>
</reference>
<dbReference type="InterPro" id="IPR037185">
    <property type="entry name" value="EmrE-like"/>
</dbReference>
<proteinExistence type="inferred from homology"/>
<evidence type="ECO:0000256" key="5">
    <source>
        <dbReference type="ARBA" id="ARBA00023136"/>
    </source>
</evidence>
<keyword evidence="5 7" id="KW-0472">Membrane</keyword>
<evidence type="ECO:0000313" key="10">
    <source>
        <dbReference type="Proteomes" id="UP000183263"/>
    </source>
</evidence>
<feature type="transmembrane region" description="Helical" evidence="7">
    <location>
        <begin position="70"/>
        <end position="90"/>
    </location>
</feature>
<name>A0A1G8I3P3_9NOCA</name>
<comment type="subcellular location">
    <subcellularLocation>
        <location evidence="1">Membrane</location>
        <topology evidence="1">Multi-pass membrane protein</topology>
    </subcellularLocation>
</comment>
<evidence type="ECO:0000256" key="3">
    <source>
        <dbReference type="ARBA" id="ARBA00022692"/>
    </source>
</evidence>